<dbReference type="SMART" id="SM00225">
    <property type="entry name" value="BTB"/>
    <property type="match status" value="1"/>
</dbReference>
<dbReference type="Gene3D" id="3.30.710.10">
    <property type="entry name" value="Potassium Channel Kv1.1, Chain A"/>
    <property type="match status" value="1"/>
</dbReference>
<dbReference type="InterPro" id="IPR000210">
    <property type="entry name" value="BTB/POZ_dom"/>
</dbReference>
<dbReference type="Pfam" id="PF22486">
    <property type="entry name" value="MATH_2"/>
    <property type="match status" value="1"/>
</dbReference>
<dbReference type="EMBL" id="OZ075134">
    <property type="protein sequence ID" value="CAL4991263.1"/>
    <property type="molecule type" value="Genomic_DNA"/>
</dbReference>
<dbReference type="AlphaFoldDB" id="A0ABC9B4F8"/>
<dbReference type="SUPFAM" id="SSF54695">
    <property type="entry name" value="POZ domain"/>
    <property type="match status" value="1"/>
</dbReference>
<evidence type="ECO:0000259" key="3">
    <source>
        <dbReference type="PROSITE" id="PS50097"/>
    </source>
</evidence>
<protein>
    <submittedName>
        <fullName evidence="5">Uncharacterized protein</fullName>
    </submittedName>
</protein>
<dbReference type="InterPro" id="IPR011333">
    <property type="entry name" value="SKP1/BTB/POZ_sf"/>
</dbReference>
<organism evidence="5 6">
    <name type="scientific">Urochloa decumbens</name>
    <dbReference type="NCBI Taxonomy" id="240449"/>
    <lineage>
        <taxon>Eukaryota</taxon>
        <taxon>Viridiplantae</taxon>
        <taxon>Streptophyta</taxon>
        <taxon>Embryophyta</taxon>
        <taxon>Tracheophyta</taxon>
        <taxon>Spermatophyta</taxon>
        <taxon>Magnoliopsida</taxon>
        <taxon>Liliopsida</taxon>
        <taxon>Poales</taxon>
        <taxon>Poaceae</taxon>
        <taxon>PACMAD clade</taxon>
        <taxon>Panicoideae</taxon>
        <taxon>Panicodae</taxon>
        <taxon>Paniceae</taxon>
        <taxon>Melinidinae</taxon>
        <taxon>Urochloa</taxon>
    </lineage>
</organism>
<dbReference type="PANTHER" id="PTHR26379:SF483">
    <property type="entry name" value="OS11G0619800 PROTEIN"/>
    <property type="match status" value="1"/>
</dbReference>
<dbReference type="Gene3D" id="2.60.210.10">
    <property type="entry name" value="Apoptosis, Tumor Necrosis Factor Receptor Associated Protein 2, Chain A"/>
    <property type="match status" value="1"/>
</dbReference>
<reference evidence="6" key="1">
    <citation type="submission" date="2024-06" db="EMBL/GenBank/DDBJ databases">
        <authorList>
            <person name="Ryan C."/>
        </authorList>
    </citation>
    <scope>NUCLEOTIDE SEQUENCE [LARGE SCALE GENOMIC DNA]</scope>
</reference>
<dbReference type="Pfam" id="PF24570">
    <property type="entry name" value="BACK_BPM_SPOP"/>
    <property type="match status" value="1"/>
</dbReference>
<dbReference type="PROSITE" id="PS50097">
    <property type="entry name" value="BTB"/>
    <property type="match status" value="1"/>
</dbReference>
<dbReference type="Pfam" id="PF00651">
    <property type="entry name" value="BTB"/>
    <property type="match status" value="1"/>
</dbReference>
<dbReference type="InterPro" id="IPR045005">
    <property type="entry name" value="BPM1-6"/>
</dbReference>
<gene>
    <name evidence="5" type="ORF">URODEC1_LOCUS60585</name>
</gene>
<feature type="domain" description="BTB" evidence="3">
    <location>
        <begin position="178"/>
        <end position="246"/>
    </location>
</feature>
<evidence type="ECO:0000313" key="6">
    <source>
        <dbReference type="Proteomes" id="UP001497457"/>
    </source>
</evidence>
<dbReference type="CDD" id="cd00121">
    <property type="entry name" value="MATH"/>
    <property type="match status" value="1"/>
</dbReference>
<dbReference type="PANTHER" id="PTHR26379">
    <property type="entry name" value="BTB/POZ AND MATH DOMAIN-CONTAINING PROTEIN 1"/>
    <property type="match status" value="1"/>
</dbReference>
<evidence type="ECO:0000256" key="2">
    <source>
        <dbReference type="ARBA" id="ARBA00010846"/>
    </source>
</evidence>
<feature type="domain" description="MATH" evidence="4">
    <location>
        <begin position="17"/>
        <end position="147"/>
    </location>
</feature>
<dbReference type="SUPFAM" id="SSF49599">
    <property type="entry name" value="TRAF domain-like"/>
    <property type="match status" value="1"/>
</dbReference>
<dbReference type="InterPro" id="IPR002083">
    <property type="entry name" value="MATH/TRAF_dom"/>
</dbReference>
<reference evidence="5 6" key="2">
    <citation type="submission" date="2024-10" db="EMBL/GenBank/DDBJ databases">
        <authorList>
            <person name="Ryan C."/>
        </authorList>
    </citation>
    <scope>NUCLEOTIDE SEQUENCE [LARGE SCALE GENOMIC DNA]</scope>
</reference>
<dbReference type="PROSITE" id="PS50144">
    <property type="entry name" value="MATH"/>
    <property type="match status" value="1"/>
</dbReference>
<evidence type="ECO:0000313" key="5">
    <source>
        <dbReference type="EMBL" id="CAL4991263.1"/>
    </source>
</evidence>
<evidence type="ECO:0000256" key="1">
    <source>
        <dbReference type="ARBA" id="ARBA00004906"/>
    </source>
</evidence>
<sequence length="362" mass="40951">MPPNSMSSKAAAANTASGRHEFKVEGYSRYKGLANGKAISSGKFRVGGHCWSIPYMPGGYGIIGNGDWVFFGLRLHPSDVYDGDVKVEFSLTLLDKDRQPVPFHTSGAVQCIFSSKRCRWGFDQFIKTDELDSLYLKDDCFCIRCDVTVFLETRKEFAVPPPELHQYRGDRLDRRIGGDIKFDVGSETFLAHKKVLAARSPVFKAEFFGCPMKEKAATRVRIHDIEPRVFEAMLDFIYNESVPEIDDRRDKILMAQHLLLAADRYDMERLKSTCEYVLCKSVNKSIAVTTLVLAEQHGCPRLKEASFEILKSPDNYKEALVGHDLEDDLNHLSRSCPSLIKELDEAGLCDLFENIELKQQNS</sequence>
<evidence type="ECO:0000259" key="4">
    <source>
        <dbReference type="PROSITE" id="PS50144"/>
    </source>
</evidence>
<comment type="pathway">
    <text evidence="1">Protein modification; protein ubiquitination.</text>
</comment>
<dbReference type="InterPro" id="IPR008974">
    <property type="entry name" value="TRAF-like"/>
</dbReference>
<accession>A0ABC9B4F8</accession>
<keyword evidence="6" id="KW-1185">Reference proteome</keyword>
<dbReference type="Proteomes" id="UP001497457">
    <property type="component" value="Chromosome 24b"/>
</dbReference>
<name>A0ABC9B4F8_9POAL</name>
<proteinExistence type="inferred from homology"/>
<comment type="similarity">
    <text evidence="2">Belongs to the Tdpoz family.</text>
</comment>
<dbReference type="InterPro" id="IPR056423">
    <property type="entry name" value="BACK_BPM_SPOP"/>
</dbReference>